<proteinExistence type="predicted"/>
<organism evidence="2 3">
    <name type="scientific">Parasynechococcus marenigrum (strain WH8102)</name>
    <dbReference type="NCBI Taxonomy" id="84588"/>
    <lineage>
        <taxon>Bacteria</taxon>
        <taxon>Bacillati</taxon>
        <taxon>Cyanobacteriota</taxon>
        <taxon>Cyanophyceae</taxon>
        <taxon>Synechococcales</taxon>
        <taxon>Prochlorococcaceae</taxon>
        <taxon>Parasynechococcus</taxon>
        <taxon>Parasynechococcus marenigrum</taxon>
    </lineage>
</organism>
<feature type="region of interest" description="Disordered" evidence="1">
    <location>
        <begin position="60"/>
        <end position="100"/>
    </location>
</feature>
<keyword evidence="3" id="KW-1185">Reference proteome</keyword>
<gene>
    <name evidence="2" type="ordered locus">SYNW0390</name>
</gene>
<feature type="compositionally biased region" description="Acidic residues" evidence="1">
    <location>
        <begin position="61"/>
        <end position="74"/>
    </location>
</feature>
<dbReference type="eggNOG" id="ENOG5030SK2">
    <property type="taxonomic scope" value="Bacteria"/>
</dbReference>
<evidence type="ECO:0000313" key="3">
    <source>
        <dbReference type="Proteomes" id="UP000001422"/>
    </source>
</evidence>
<dbReference type="InterPro" id="IPR023810">
    <property type="entry name" value="CHP03894"/>
</dbReference>
<dbReference type="HOGENOM" id="CLU_179394_0_0_3"/>
<evidence type="ECO:0008006" key="4">
    <source>
        <dbReference type="Google" id="ProtNLM"/>
    </source>
</evidence>
<dbReference type="KEGG" id="syw:SYNW0390"/>
<sequence>MAADHALLKEVALELWNTTKKLRPGLPKAPRAQLVLKALMIIGDVSDQLEAAMVLGLIAEQEPDDASDQPEDGEDKTVDQQETDSSRTTPRVVRKRSGSS</sequence>
<evidence type="ECO:0000256" key="1">
    <source>
        <dbReference type="SAM" id="MobiDB-lite"/>
    </source>
</evidence>
<reference evidence="2 3" key="1">
    <citation type="journal article" date="2003" name="Nature">
        <title>The genome of a motile marine Synechococcus.</title>
        <authorList>
            <person name="Palenik B."/>
            <person name="Brahamsha B."/>
            <person name="Larimer F."/>
            <person name="Land M."/>
            <person name="Hauser L."/>
            <person name="Chain P."/>
            <person name="Lamerdin J."/>
            <person name="Regala W."/>
            <person name="Allen E.A."/>
            <person name="McCarren J."/>
            <person name="Paulsen I."/>
            <person name="Dufresne A."/>
            <person name="Partensky F."/>
            <person name="Webb E."/>
            <person name="Waterbury J."/>
        </authorList>
    </citation>
    <scope>NUCLEOTIDE SEQUENCE [LARGE SCALE GENOMIC DNA]</scope>
    <source>
        <strain evidence="2 3">WH8102</strain>
    </source>
</reference>
<dbReference type="NCBIfam" id="TIGR03894">
    <property type="entry name" value="chp_P_marinus_1"/>
    <property type="match status" value="1"/>
</dbReference>
<dbReference type="RefSeq" id="WP_011127264.1">
    <property type="nucleotide sequence ID" value="NC_005070.1"/>
</dbReference>
<dbReference type="AlphaFoldDB" id="Q7U968"/>
<name>Q7U968_PARMW</name>
<accession>Q7U968</accession>
<dbReference type="EMBL" id="BX569690">
    <property type="protein sequence ID" value="CAE06905.1"/>
    <property type="molecule type" value="Genomic_DNA"/>
</dbReference>
<dbReference type="Proteomes" id="UP000001422">
    <property type="component" value="Chromosome"/>
</dbReference>
<evidence type="ECO:0000313" key="2">
    <source>
        <dbReference type="EMBL" id="CAE06905.1"/>
    </source>
</evidence>
<protein>
    <recommendedName>
        <fullName evidence="4">TIGR03894 family protein</fullName>
    </recommendedName>
</protein>